<comment type="caution">
    <text evidence="5">The sequence shown here is derived from an EMBL/GenBank/DDBJ whole genome shotgun (WGS) entry which is preliminary data.</text>
</comment>
<keyword evidence="1" id="KW-1133">Transmembrane helix</keyword>
<feature type="transmembrane region" description="Helical" evidence="1">
    <location>
        <begin position="589"/>
        <end position="609"/>
    </location>
</feature>
<dbReference type="InterPro" id="IPR027417">
    <property type="entry name" value="P-loop_NTPase"/>
</dbReference>
<proteinExistence type="predicted"/>
<protein>
    <submittedName>
        <fullName evidence="5">Uncharacterized protein</fullName>
    </submittedName>
</protein>
<keyword evidence="2" id="KW-0732">Signal</keyword>
<dbReference type="InterPro" id="IPR036179">
    <property type="entry name" value="Ig-like_dom_sf"/>
</dbReference>
<keyword evidence="1" id="KW-0472">Membrane</keyword>
<dbReference type="PROSITE" id="PS50835">
    <property type="entry name" value="IG_LIKE"/>
    <property type="match status" value="1"/>
</dbReference>
<evidence type="ECO:0000256" key="1">
    <source>
        <dbReference type="SAM" id="Phobius"/>
    </source>
</evidence>
<evidence type="ECO:0000259" key="4">
    <source>
        <dbReference type="PROSITE" id="PS50837"/>
    </source>
</evidence>
<name>A0A9Q1BXB4_HOLLE</name>
<gene>
    <name evidence="5" type="ORF">HOLleu_22148</name>
</gene>
<dbReference type="InterPro" id="IPR007110">
    <property type="entry name" value="Ig-like_dom"/>
</dbReference>
<dbReference type="SUPFAM" id="SSF48726">
    <property type="entry name" value="Immunoglobulin"/>
    <property type="match status" value="1"/>
</dbReference>
<dbReference type="PROSITE" id="PS50837">
    <property type="entry name" value="NACHT"/>
    <property type="match status" value="1"/>
</dbReference>
<feature type="domain" description="Ig-like" evidence="3">
    <location>
        <begin position="131"/>
        <end position="238"/>
    </location>
</feature>
<organism evidence="5 6">
    <name type="scientific">Holothuria leucospilota</name>
    <name type="common">Black long sea cucumber</name>
    <name type="synonym">Mertensiothuria leucospilota</name>
    <dbReference type="NCBI Taxonomy" id="206669"/>
    <lineage>
        <taxon>Eukaryota</taxon>
        <taxon>Metazoa</taxon>
        <taxon>Echinodermata</taxon>
        <taxon>Eleutherozoa</taxon>
        <taxon>Echinozoa</taxon>
        <taxon>Holothuroidea</taxon>
        <taxon>Aspidochirotacea</taxon>
        <taxon>Aspidochirotida</taxon>
        <taxon>Holothuriidae</taxon>
        <taxon>Holothuria</taxon>
    </lineage>
</organism>
<dbReference type="SUPFAM" id="SSF52540">
    <property type="entry name" value="P-loop containing nucleoside triphosphate hydrolases"/>
    <property type="match status" value="1"/>
</dbReference>
<feature type="transmembrane region" description="Helical" evidence="1">
    <location>
        <begin position="248"/>
        <end position="271"/>
    </location>
</feature>
<dbReference type="Gene3D" id="2.60.40.10">
    <property type="entry name" value="Immunoglobulins"/>
    <property type="match status" value="1"/>
</dbReference>
<sequence length="960" mass="109118">MNRQEWVAAFLCFCLLVLISITVGKTSCPSIVSVKMGSSPSISCKCDPTSIDFYWYKGPASNNDLVCKVYNGTKSVSAKYREYFDVSDSGALILLNATLQHEFLYTLVTFDLDGIPQEASVLVNITVSPNPPCLVISGCNPCESCYLSVSEKSGTLVCSVSGSRPSVPLNWTIKSHAGISFIKHQINEKEGPTKHTGSTSVILEYEITESCGVKGVLQCEAENNLQILESYVTSVEINSELCTPDRPVVLIIVLLVIAITLCFLIGCYIYNRRKKEDRAKRIIVAHQGVNRETLVRALALFYEKFCSLKPLPWGEPIPISALYSDFQCEVTSIQSTEYTPRQNHDLETITCSEDLFASNSFKNVSRVIFIGDLGYGKTTMTQQVVQQWIKEDSRNFILIYIQLKEVDVDTSITSVVKDMMPSSMNASEDAIEKVLKENEVLVLLDGLDELSMSVAKDVCERDEIDDGSSMVKSNNGTTNSEFARNSVIIGDLLKENVRSLNSQMRVWVTSKEVDDMKSSFPPPYVKIKMTGLSSEQVYAYIRKTCQYYCHSVKESNPESTKAMIENVVKKVRENIVKDDIMQEFVNTPLLLVLIIHILTATFTGTVTYFKDLKLTKLTTLIRTVITCLESRYIEKMQDSSLDSKIEEIERKLGEIAWKKKLEIENFDRKGWNKLLGTEYVNTGLSIGLLRLSKQISNSYLQTKQLPFSSPDVEFYHQFFLECLAGQYFSTEEKAMKDLEKFVNENKDDKTLIFLQFMSGSGHPAVNQVSRMFLNDSKTRNNFIDFIYETEDQEKVKSYLKGLSRKAEELGNNLVVDFKYLDRGYHQNAVSAFCESLNRFNIRTKAFTFTFRQDCPLKYLTKLNLPQLKRLELVAVHITEYDFVSILEWLSRQKLPKTFQFTKCTFEENLSEDSKQKIKTSLEGKKLKIYRKESTSQKGITVDHFIVEKGEWNLKFFPKGQ</sequence>
<dbReference type="Proteomes" id="UP001152320">
    <property type="component" value="Chromosome 10"/>
</dbReference>
<dbReference type="Pfam" id="PF05729">
    <property type="entry name" value="NACHT"/>
    <property type="match status" value="1"/>
</dbReference>
<evidence type="ECO:0000259" key="3">
    <source>
        <dbReference type="PROSITE" id="PS50835"/>
    </source>
</evidence>
<evidence type="ECO:0000313" key="5">
    <source>
        <dbReference type="EMBL" id="KAJ8035058.1"/>
    </source>
</evidence>
<accession>A0A9Q1BXB4</accession>
<feature type="signal peptide" evidence="2">
    <location>
        <begin position="1"/>
        <end position="24"/>
    </location>
</feature>
<dbReference type="PANTHER" id="PTHR46844">
    <property type="entry name" value="SLR5058 PROTEIN"/>
    <property type="match status" value="1"/>
</dbReference>
<dbReference type="OrthoDB" id="120976at2759"/>
<dbReference type="Gene3D" id="3.40.50.300">
    <property type="entry name" value="P-loop containing nucleotide triphosphate hydrolases"/>
    <property type="match status" value="1"/>
</dbReference>
<dbReference type="PANTHER" id="PTHR46844:SF1">
    <property type="entry name" value="SLR5058 PROTEIN"/>
    <property type="match status" value="1"/>
</dbReference>
<reference evidence="5" key="1">
    <citation type="submission" date="2021-10" db="EMBL/GenBank/DDBJ databases">
        <title>Tropical sea cucumber genome reveals ecological adaptation and Cuvierian tubules defense mechanism.</title>
        <authorList>
            <person name="Chen T."/>
        </authorList>
    </citation>
    <scope>NUCLEOTIDE SEQUENCE</scope>
    <source>
        <strain evidence="5">Nanhai2018</strain>
        <tissue evidence="5">Muscle</tissue>
    </source>
</reference>
<feature type="chain" id="PRO_5040254729" evidence="2">
    <location>
        <begin position="25"/>
        <end position="960"/>
    </location>
</feature>
<dbReference type="InterPro" id="IPR007111">
    <property type="entry name" value="NACHT_NTPase"/>
</dbReference>
<dbReference type="InterPro" id="IPR013783">
    <property type="entry name" value="Ig-like_fold"/>
</dbReference>
<evidence type="ECO:0000313" key="6">
    <source>
        <dbReference type="Proteomes" id="UP001152320"/>
    </source>
</evidence>
<feature type="domain" description="NACHT" evidence="4">
    <location>
        <begin position="365"/>
        <end position="451"/>
    </location>
</feature>
<keyword evidence="1" id="KW-0812">Transmembrane</keyword>
<evidence type="ECO:0000256" key="2">
    <source>
        <dbReference type="SAM" id="SignalP"/>
    </source>
</evidence>
<dbReference type="AlphaFoldDB" id="A0A9Q1BXB4"/>
<dbReference type="EMBL" id="JAIZAY010000010">
    <property type="protein sequence ID" value="KAJ8035058.1"/>
    <property type="molecule type" value="Genomic_DNA"/>
</dbReference>
<keyword evidence="6" id="KW-1185">Reference proteome</keyword>